<evidence type="ECO:0000313" key="2">
    <source>
        <dbReference type="EMBL" id="MFE4106163.1"/>
    </source>
</evidence>
<evidence type="ECO:0000259" key="1">
    <source>
        <dbReference type="Pfam" id="PF14065"/>
    </source>
</evidence>
<proteinExistence type="predicted"/>
<name>A0ABW6ID98_9CYAN</name>
<dbReference type="InterPro" id="IPR025351">
    <property type="entry name" value="Pvc16_N"/>
</dbReference>
<protein>
    <submittedName>
        <fullName evidence="2">Pvc16 family protein</fullName>
    </submittedName>
</protein>
<dbReference type="EMBL" id="JBHZOL010000055">
    <property type="protein sequence ID" value="MFE4106163.1"/>
    <property type="molecule type" value="Genomic_DNA"/>
</dbReference>
<accession>A0ABW6ID98</accession>
<gene>
    <name evidence="2" type="ORF">ACFVKH_07745</name>
</gene>
<organism evidence="2 3">
    <name type="scientific">Almyronema epifaneia S1</name>
    <dbReference type="NCBI Taxonomy" id="2991925"/>
    <lineage>
        <taxon>Bacteria</taxon>
        <taxon>Bacillati</taxon>
        <taxon>Cyanobacteriota</taxon>
        <taxon>Cyanophyceae</taxon>
        <taxon>Nodosilineales</taxon>
        <taxon>Nodosilineaceae</taxon>
        <taxon>Almyronema</taxon>
        <taxon>Almyronema epifaneia</taxon>
    </lineage>
</organism>
<reference evidence="2 3" key="1">
    <citation type="submission" date="2024-10" db="EMBL/GenBank/DDBJ databases">
        <authorList>
            <person name="Ratan Roy A."/>
            <person name="Morales Sandoval P.H."/>
            <person name="De Los Santos Villalobos S."/>
            <person name="Chakraborty S."/>
            <person name="Mukherjee J."/>
        </authorList>
    </citation>
    <scope>NUCLEOTIDE SEQUENCE [LARGE SCALE GENOMIC DNA]</scope>
    <source>
        <strain evidence="2 3">S1</strain>
    </source>
</reference>
<dbReference type="Proteomes" id="UP001600165">
    <property type="component" value="Unassembled WGS sequence"/>
</dbReference>
<feature type="domain" description="Pvc16 N-terminal" evidence="1">
    <location>
        <begin position="4"/>
        <end position="156"/>
    </location>
</feature>
<evidence type="ECO:0000313" key="3">
    <source>
        <dbReference type="Proteomes" id="UP001600165"/>
    </source>
</evidence>
<comment type="caution">
    <text evidence="2">The sequence shown here is derived from an EMBL/GenBank/DDBJ whole genome shotgun (WGS) entry which is preliminary data.</text>
</comment>
<sequence length="187" mass="20338">MIPAVAQTLAEVLTSRTSLISKEQIYFNHPQVNQDACPAVSLYCYHIQPGGRESAAQSSLAEFEGGLYQWLDLLFLISVSDFTALGEQRLLSEILLLFLDCPYLPEEALTSQLRGRASMPIQVSTKSVLDAITLWKALGVPLRPAVHLTVTVPLGQRSPISYSASQAIAEVTPRPGSPLPEPLILVP</sequence>
<dbReference type="RefSeq" id="WP_377963652.1">
    <property type="nucleotide sequence ID" value="NZ_JBHZOL010000055.1"/>
</dbReference>
<dbReference type="Pfam" id="PF14065">
    <property type="entry name" value="Pvc16_N"/>
    <property type="match status" value="1"/>
</dbReference>
<keyword evidence="3" id="KW-1185">Reference proteome</keyword>